<organism evidence="1 2">
    <name type="scientific">[Clostridium] symbiosum ATCC 14940</name>
    <dbReference type="NCBI Taxonomy" id="411472"/>
    <lineage>
        <taxon>Bacteria</taxon>
        <taxon>Bacillati</taxon>
        <taxon>Bacillota</taxon>
        <taxon>Clostridia</taxon>
        <taxon>Lachnospirales</taxon>
        <taxon>Lachnospiraceae</taxon>
        <taxon>Otoolea</taxon>
    </lineage>
</organism>
<accession>A0ABC9U2V5</accession>
<name>A0ABC9U2V5_CLOSY</name>
<gene>
    <name evidence="1" type="ORF">CLOSYM_00548</name>
</gene>
<proteinExistence type="predicted"/>
<comment type="caution">
    <text evidence="1">The sequence shown here is derived from an EMBL/GenBank/DDBJ whole genome shotgun (WGS) entry which is preliminary data.</text>
</comment>
<evidence type="ECO:0000313" key="2">
    <source>
        <dbReference type="Proteomes" id="UP000016491"/>
    </source>
</evidence>
<feature type="non-terminal residue" evidence="1">
    <location>
        <position position="110"/>
    </location>
</feature>
<dbReference type="EMBL" id="AWSU01000044">
    <property type="protein sequence ID" value="ERI79973.1"/>
    <property type="molecule type" value="Genomic_DNA"/>
</dbReference>
<protein>
    <submittedName>
        <fullName evidence="1">Uncharacterized protein</fullName>
    </submittedName>
</protein>
<dbReference type="Proteomes" id="UP000016491">
    <property type="component" value="Unassembled WGS sequence"/>
</dbReference>
<reference evidence="1 2" key="1">
    <citation type="submission" date="2013-07" db="EMBL/GenBank/DDBJ databases">
        <authorList>
            <person name="Weinstock G."/>
            <person name="Sodergren E."/>
            <person name="Wylie T."/>
            <person name="Fulton L."/>
            <person name="Fulton R."/>
            <person name="Fronick C."/>
            <person name="O'Laughlin M."/>
            <person name="Godfrey J."/>
            <person name="Miner T."/>
            <person name="Herter B."/>
            <person name="Appelbaum E."/>
            <person name="Cordes M."/>
            <person name="Lek S."/>
            <person name="Wollam A."/>
            <person name="Pepin K.H."/>
            <person name="Palsikar V.B."/>
            <person name="Mitreva M."/>
            <person name="Wilson R.K."/>
        </authorList>
    </citation>
    <scope>NUCLEOTIDE SEQUENCE [LARGE SCALE GENOMIC DNA]</scope>
    <source>
        <strain evidence="1 2">ATCC 14940</strain>
    </source>
</reference>
<dbReference type="AlphaFoldDB" id="A0ABC9U2V5"/>
<sequence>MGASQFHRGEAAFIGREPGITDLAEKLALRAIILVEEGFWGTAARAGAGIRDIALGTAADRADFLTVTRFKVRDEFFIGPVLPEVRDERKLINFELLIFGRMGIIKSPLL</sequence>
<evidence type="ECO:0000313" key="1">
    <source>
        <dbReference type="EMBL" id="ERI79973.1"/>
    </source>
</evidence>